<comment type="subcellular location">
    <subcellularLocation>
        <location evidence="1">Cell membrane</location>
        <topology evidence="1">Multi-pass membrane protein</topology>
    </subcellularLocation>
</comment>
<comment type="caution">
    <text evidence="10">The sequence shown here is derived from an EMBL/GenBank/DDBJ whole genome shotgun (WGS) entry which is preliminary data.</text>
</comment>
<evidence type="ECO:0000256" key="5">
    <source>
        <dbReference type="ARBA" id="ARBA00022989"/>
    </source>
</evidence>
<dbReference type="PROSITE" id="PS00194">
    <property type="entry name" value="THIOREDOXIN_1"/>
    <property type="match status" value="1"/>
</dbReference>
<dbReference type="Gene3D" id="3.40.30.10">
    <property type="entry name" value="Glutaredoxin"/>
    <property type="match status" value="1"/>
</dbReference>
<keyword evidence="4" id="KW-0201">Cytochrome c-type biogenesis</keyword>
<dbReference type="InterPro" id="IPR028250">
    <property type="entry name" value="DsbDN"/>
</dbReference>
<evidence type="ECO:0000256" key="4">
    <source>
        <dbReference type="ARBA" id="ARBA00022748"/>
    </source>
</evidence>
<keyword evidence="6 8" id="KW-0472">Membrane</keyword>
<dbReference type="PANTHER" id="PTHR32234:SF3">
    <property type="entry name" value="SUPPRESSION OF COPPER SENSITIVITY PROTEIN"/>
    <property type="match status" value="1"/>
</dbReference>
<dbReference type="GO" id="GO:0015035">
    <property type="term" value="F:protein-disulfide reductase activity"/>
    <property type="evidence" value="ECO:0007669"/>
    <property type="project" value="TreeGrafter"/>
</dbReference>
<feature type="transmembrane region" description="Helical" evidence="8">
    <location>
        <begin position="580"/>
        <end position="600"/>
    </location>
</feature>
<evidence type="ECO:0000256" key="1">
    <source>
        <dbReference type="ARBA" id="ARBA00004651"/>
    </source>
</evidence>
<dbReference type="InterPro" id="IPR017937">
    <property type="entry name" value="Thioredoxin_CS"/>
</dbReference>
<evidence type="ECO:0000259" key="9">
    <source>
        <dbReference type="PROSITE" id="PS51352"/>
    </source>
</evidence>
<evidence type="ECO:0000256" key="7">
    <source>
        <dbReference type="ARBA" id="ARBA00023284"/>
    </source>
</evidence>
<protein>
    <submittedName>
        <fullName evidence="10">Thiol:disulfide interchange protein DsbD</fullName>
    </submittedName>
</protein>
<evidence type="ECO:0000256" key="3">
    <source>
        <dbReference type="ARBA" id="ARBA00022692"/>
    </source>
</evidence>
<dbReference type="PANTHER" id="PTHR32234">
    <property type="entry name" value="THIOL:DISULFIDE INTERCHANGE PROTEIN DSBD"/>
    <property type="match status" value="1"/>
</dbReference>
<dbReference type="InterPro" id="IPR035671">
    <property type="entry name" value="DsbD_gamma"/>
</dbReference>
<evidence type="ECO:0000313" key="10">
    <source>
        <dbReference type="EMBL" id="TQN03590.1"/>
    </source>
</evidence>
<evidence type="ECO:0000256" key="2">
    <source>
        <dbReference type="ARBA" id="ARBA00022475"/>
    </source>
</evidence>
<keyword evidence="3 8" id="KW-0812">Transmembrane</keyword>
<feature type="transmembrane region" description="Helical" evidence="8">
    <location>
        <begin position="482"/>
        <end position="500"/>
    </location>
</feature>
<dbReference type="GO" id="GO:0045454">
    <property type="term" value="P:cell redox homeostasis"/>
    <property type="evidence" value="ECO:0007669"/>
    <property type="project" value="TreeGrafter"/>
</dbReference>
<dbReference type="EMBL" id="VFPV01000002">
    <property type="protein sequence ID" value="TQN03590.1"/>
    <property type="molecule type" value="Genomic_DNA"/>
</dbReference>
<dbReference type="Proteomes" id="UP000316993">
    <property type="component" value="Unassembled WGS sequence"/>
</dbReference>
<feature type="domain" description="Thioredoxin" evidence="9">
    <location>
        <begin position="630"/>
        <end position="757"/>
    </location>
</feature>
<dbReference type="PROSITE" id="PS51352">
    <property type="entry name" value="THIOREDOXIN_2"/>
    <property type="match status" value="1"/>
</dbReference>
<dbReference type="SUPFAM" id="SSF52833">
    <property type="entry name" value="Thioredoxin-like"/>
    <property type="match status" value="1"/>
</dbReference>
<dbReference type="GO" id="GO:0017004">
    <property type="term" value="P:cytochrome complex assembly"/>
    <property type="evidence" value="ECO:0007669"/>
    <property type="project" value="UniProtKB-KW"/>
</dbReference>
<organism evidence="10 11">
    <name type="scientific">Acidovorax temperans</name>
    <dbReference type="NCBI Taxonomy" id="80878"/>
    <lineage>
        <taxon>Bacteria</taxon>
        <taxon>Pseudomonadati</taxon>
        <taxon>Pseudomonadota</taxon>
        <taxon>Betaproteobacteria</taxon>
        <taxon>Burkholderiales</taxon>
        <taxon>Comamonadaceae</taxon>
        <taxon>Acidovorax</taxon>
    </lineage>
</organism>
<dbReference type="CDD" id="cd02953">
    <property type="entry name" value="DsbDgamma"/>
    <property type="match status" value="1"/>
</dbReference>
<proteinExistence type="predicted"/>
<evidence type="ECO:0000313" key="11">
    <source>
        <dbReference type="Proteomes" id="UP000316993"/>
    </source>
</evidence>
<feature type="transmembrane region" description="Helical" evidence="8">
    <location>
        <begin position="440"/>
        <end position="461"/>
    </location>
</feature>
<accession>A0A543L8G0</accession>
<sequence length="757" mass="79219">MAGPELNPFPPLPHCTMPSRLFHHLAVTLFFIASSALWTGASAQFSSKSTSQGNSTVTTPHVQAELVAHAPQGVGPGQPLWLGLQITHQPDWHTYWKNPGDSGLPTELTWQLPAGLDAGDIAWPVPHKIAIGTLANYGYEGTVLLPVPVTVAQTFAPGPLAKDVTVQLKASWLVCRKECIPEEGNFTLQLPIQSTTALHSAAFDAAQKAQPQPLAKASAQQQAQVDGDALQVRVAGLPAALRGKTLDLFPETPEVLHNAAPGTQQWEGDVWTARIPLAEQRSNSPSTLPVVLAERVQGSTPRPGYRADLTVQGPWPAVAAKASVSPALEAALKANAALAGSGLPPTAPSGASSLTLTAALLGALLGGLILNLMPCVFPVLAIKVVGFTRHAQDRRAHRISGLAYTAGVVLSFLALGALMLGLRAAGEAVGWGFQLQSPAVVAALAGLFTLIGLNLAGVFEFGNMLPSSVASLQARHPVADSFLTGVLAVAVASPCTAPFMGASMGLTATLPAAQALAVFAALGLGLALPYLAASLWPAVARALPRPGAWMDTFRRFLAFPMFATVVWLVWVLGQQSGIDGAASLLILLVGLGLLAWSLALQGRARRWLGSVATVAMALLLWAFGPHVTRMAEVATVPANATATAAQGWQPWAPGAAEALVASGRPVFVDFTAAWCVTCQYNKKTTLANSEVLADLHAKNVALLRADWTRRDPAITAALAQLGRNGVPVYVFYRPGKPPVVLTEVLSVDEVRSTIAQL</sequence>
<dbReference type="Pfam" id="PF11412">
    <property type="entry name" value="DsbD_N"/>
    <property type="match status" value="1"/>
</dbReference>
<feature type="transmembrane region" description="Helical" evidence="8">
    <location>
        <begin position="354"/>
        <end position="380"/>
    </location>
</feature>
<feature type="transmembrane region" description="Helical" evidence="8">
    <location>
        <begin position="607"/>
        <end position="624"/>
    </location>
</feature>
<dbReference type="Pfam" id="PF02683">
    <property type="entry name" value="DsbD_TM"/>
    <property type="match status" value="1"/>
</dbReference>
<dbReference type="GO" id="GO:0005886">
    <property type="term" value="C:plasma membrane"/>
    <property type="evidence" value="ECO:0007669"/>
    <property type="project" value="UniProtKB-SubCell"/>
</dbReference>
<feature type="transmembrane region" description="Helical" evidence="8">
    <location>
        <begin position="401"/>
        <end position="420"/>
    </location>
</feature>
<dbReference type="InterPro" id="IPR013766">
    <property type="entry name" value="Thioredoxin_domain"/>
</dbReference>
<dbReference type="Pfam" id="PF13899">
    <property type="entry name" value="Thioredoxin_7"/>
    <property type="match status" value="1"/>
</dbReference>
<keyword evidence="7" id="KW-0676">Redox-active center</keyword>
<evidence type="ECO:0000256" key="6">
    <source>
        <dbReference type="ARBA" id="ARBA00023136"/>
    </source>
</evidence>
<keyword evidence="5 8" id="KW-1133">Transmembrane helix</keyword>
<name>A0A543L8G0_9BURK</name>
<evidence type="ECO:0000256" key="8">
    <source>
        <dbReference type="SAM" id="Phobius"/>
    </source>
</evidence>
<dbReference type="AlphaFoldDB" id="A0A543L8G0"/>
<dbReference type="InterPro" id="IPR036249">
    <property type="entry name" value="Thioredoxin-like_sf"/>
</dbReference>
<reference evidence="10 11" key="1">
    <citation type="submission" date="2019-06" db="EMBL/GenBank/DDBJ databases">
        <title>Genomic Encyclopedia of Archaeal and Bacterial Type Strains, Phase II (KMG-II): from individual species to whole genera.</title>
        <authorList>
            <person name="Goeker M."/>
        </authorList>
    </citation>
    <scope>NUCLEOTIDE SEQUENCE [LARGE SCALE GENOMIC DNA]</scope>
    <source>
        <strain evidence="10 11">DSM 7270</strain>
    </source>
</reference>
<feature type="transmembrane region" description="Helical" evidence="8">
    <location>
        <begin position="512"/>
        <end position="536"/>
    </location>
</feature>
<gene>
    <name evidence="10" type="ORF">BDD18_2282</name>
</gene>
<feature type="transmembrane region" description="Helical" evidence="8">
    <location>
        <begin position="556"/>
        <end position="574"/>
    </location>
</feature>
<dbReference type="InterPro" id="IPR003834">
    <property type="entry name" value="Cyt_c_assmbl_TM_dom"/>
</dbReference>
<keyword evidence="2" id="KW-1003">Cell membrane</keyword>